<evidence type="ECO:0000256" key="2">
    <source>
        <dbReference type="ARBA" id="ARBA00022729"/>
    </source>
</evidence>
<evidence type="ECO:0000256" key="3">
    <source>
        <dbReference type="ARBA" id="ARBA00022801"/>
    </source>
</evidence>
<evidence type="ECO:0000259" key="6">
    <source>
        <dbReference type="Pfam" id="PF02055"/>
    </source>
</evidence>
<feature type="region of interest" description="Disordered" evidence="5">
    <location>
        <begin position="650"/>
        <end position="669"/>
    </location>
</feature>
<dbReference type="SUPFAM" id="SSF51445">
    <property type="entry name" value="(Trans)glycosidases"/>
    <property type="match status" value="1"/>
</dbReference>
<dbReference type="InterPro" id="IPR001139">
    <property type="entry name" value="Glyco_hydro_30"/>
</dbReference>
<accession>A0ABS2TLY4</accession>
<feature type="domain" description="Glycosyl hydrolase family 30 TIM-barrel" evidence="6">
    <location>
        <begin position="63"/>
        <end position="300"/>
    </location>
</feature>
<dbReference type="SUPFAM" id="SSF51011">
    <property type="entry name" value="Glycosyl hydrolase domain"/>
    <property type="match status" value="1"/>
</dbReference>
<evidence type="ECO:0000256" key="1">
    <source>
        <dbReference type="ARBA" id="ARBA00005382"/>
    </source>
</evidence>
<dbReference type="InterPro" id="IPR033453">
    <property type="entry name" value="Glyco_hydro_30_TIM-barrel"/>
</dbReference>
<gene>
    <name evidence="8" type="ORF">ITX44_05890</name>
</gene>
<dbReference type="PANTHER" id="PTHR11069:SF23">
    <property type="entry name" value="LYSOSOMAL ACID GLUCOSYLCERAMIDASE"/>
    <property type="match status" value="1"/>
</dbReference>
<dbReference type="Gene3D" id="2.60.120.260">
    <property type="entry name" value="Galactose-binding domain-like"/>
    <property type="match status" value="1"/>
</dbReference>
<proteinExistence type="inferred from homology"/>
<feature type="compositionally biased region" description="Polar residues" evidence="5">
    <location>
        <begin position="659"/>
        <end position="669"/>
    </location>
</feature>
<sequence>MVLGAALLGPQAARADTQPPVLHVTLTTADLSSAMAPQPDITLGAPAAHPDVTLDDTKSLQSVDGFGAAFTDSSDYLLAGLPAGRRESAMRALFSRQDGIGLSFMREPMGASDYSASPPDNAAAYSYDDNDGVPDPTLAHFSIAHDERYVIPVVKQAQALNPAMKLYTNTWSPPAWMKTTGSMIPVDGDAGTLTPAGYPALAHYYVAFLRAYAAAGVNVWGITPQNEPSVTPNGYPGMNLSAAQESKLVAQYLSPALHNAGLDTKILGADDNPSVGYEESLVSDPQTDQDLYALAYHCYGGNIGDIAKVAADHPKRSYLTECSPPPGIAPMTTSQLIIDSINAGVSGVDTWNLALNPGGGPKMGAGCTNCDGLVTANPDGTVTYNLGFFQMGQFSRFADPGATHVGVTAADSSAISATAFRNPDGSEALVASNNSGRDRTFTTAWNGSGSFAYTLPAGATVTFSTAAKPALDVPRDGAGTVLYTHTGTGTGEWDFEPPGAWGTSDGNAYSSQKGATATLSFKGSGVTLYAFPNSLNGIASLAVDGGPAKLVDFSTAPSRTPRAMAAFGGLDPTRTHTLVETVTGTNGSADRGSYASVASAVTTSDTLAPTVTLRTDPQQPSGTGGWYTGPVTVTATTYDNADPAPVVETKVDDGPWTRAHSNSGSVSVTRDGTHTVAARGIDQNGNTSAPSTLTVRVDATGPTVTTQVRPPFPTGADGWYTGPVTVTVTAVAADAVDRAPRLEYQLDGGAWTPYRGGIRITADGLHDVVVRAIDSAGATSRPDRRTVRIDATAPVSNASLDPARRTVTLRAADSTSGVATIRYRLGTGPWQTATGPVRIGKDSTGISYRAVDTAGNIEPVNALTVAAASVG</sequence>
<dbReference type="InterPro" id="IPR033452">
    <property type="entry name" value="GH30_C"/>
</dbReference>
<evidence type="ECO:0000256" key="4">
    <source>
        <dbReference type="RuleBase" id="RU361188"/>
    </source>
</evidence>
<dbReference type="RefSeq" id="WP_205355962.1">
    <property type="nucleotide sequence ID" value="NZ_JADKYB010000003.1"/>
</dbReference>
<evidence type="ECO:0008006" key="10">
    <source>
        <dbReference type="Google" id="ProtNLM"/>
    </source>
</evidence>
<name>A0ABS2TLY4_9ACTN</name>
<dbReference type="Proteomes" id="UP000749040">
    <property type="component" value="Unassembled WGS sequence"/>
</dbReference>
<evidence type="ECO:0000256" key="5">
    <source>
        <dbReference type="SAM" id="MobiDB-lite"/>
    </source>
</evidence>
<evidence type="ECO:0000259" key="7">
    <source>
        <dbReference type="Pfam" id="PF17189"/>
    </source>
</evidence>
<dbReference type="InterPro" id="IPR017853">
    <property type="entry name" value="GH"/>
</dbReference>
<keyword evidence="3 4" id="KW-0378">Hydrolase</keyword>
<dbReference type="InterPro" id="IPR058094">
    <property type="entry name" value="Ig-like_OmpL47-like"/>
</dbReference>
<dbReference type="Gene3D" id="2.60.40.1180">
    <property type="entry name" value="Golgi alpha-mannosidase II"/>
    <property type="match status" value="1"/>
</dbReference>
<reference evidence="8 9" key="1">
    <citation type="submission" date="2021-01" db="EMBL/GenBank/DDBJ databases">
        <title>Streptomyces acididurans sp. nov., isolated from a peat swamp forest soil.</title>
        <authorList>
            <person name="Chantavorakit T."/>
            <person name="Duangmal K."/>
        </authorList>
    </citation>
    <scope>NUCLEOTIDE SEQUENCE [LARGE SCALE GENOMIC DNA]</scope>
    <source>
        <strain evidence="8 9">KK5PA1</strain>
    </source>
</reference>
<protein>
    <recommendedName>
        <fullName evidence="10">Glucosylceramidase</fullName>
    </recommendedName>
</protein>
<dbReference type="Gene3D" id="3.20.20.80">
    <property type="entry name" value="Glycosidases"/>
    <property type="match status" value="1"/>
</dbReference>
<dbReference type="PANTHER" id="PTHR11069">
    <property type="entry name" value="GLUCOSYLCERAMIDASE"/>
    <property type="match status" value="1"/>
</dbReference>
<keyword evidence="2" id="KW-0732">Signal</keyword>
<feature type="domain" description="Glycosyl hydrolase family 30 beta sandwich" evidence="7">
    <location>
        <begin position="401"/>
        <end position="463"/>
    </location>
</feature>
<dbReference type="InterPro" id="IPR013780">
    <property type="entry name" value="Glyco_hydro_b"/>
</dbReference>
<evidence type="ECO:0000313" key="8">
    <source>
        <dbReference type="EMBL" id="MBM9504072.1"/>
    </source>
</evidence>
<dbReference type="EMBL" id="JADKYB010000003">
    <property type="protein sequence ID" value="MBM9504072.1"/>
    <property type="molecule type" value="Genomic_DNA"/>
</dbReference>
<evidence type="ECO:0000313" key="9">
    <source>
        <dbReference type="Proteomes" id="UP000749040"/>
    </source>
</evidence>
<keyword evidence="4" id="KW-0326">Glycosidase</keyword>
<comment type="similarity">
    <text evidence="1 4">Belongs to the glycosyl hydrolase 30 family.</text>
</comment>
<comment type="caution">
    <text evidence="8">The sequence shown here is derived from an EMBL/GenBank/DDBJ whole genome shotgun (WGS) entry which is preliminary data.</text>
</comment>
<dbReference type="NCBIfam" id="NF047446">
    <property type="entry name" value="barrel_OmpL47"/>
    <property type="match status" value="1"/>
</dbReference>
<keyword evidence="9" id="KW-1185">Reference proteome</keyword>
<dbReference type="Pfam" id="PF02055">
    <property type="entry name" value="Glyco_hydro_30"/>
    <property type="match status" value="1"/>
</dbReference>
<organism evidence="8 9">
    <name type="scientific">Actinacidiphila acididurans</name>
    <dbReference type="NCBI Taxonomy" id="2784346"/>
    <lineage>
        <taxon>Bacteria</taxon>
        <taxon>Bacillati</taxon>
        <taxon>Actinomycetota</taxon>
        <taxon>Actinomycetes</taxon>
        <taxon>Kitasatosporales</taxon>
        <taxon>Streptomycetaceae</taxon>
        <taxon>Actinacidiphila</taxon>
    </lineage>
</organism>
<dbReference type="PRINTS" id="PR00843">
    <property type="entry name" value="GLHYDRLASE30"/>
</dbReference>
<dbReference type="Pfam" id="PF17189">
    <property type="entry name" value="Glyco_hydro_30C"/>
    <property type="match status" value="1"/>
</dbReference>